<dbReference type="SUPFAM" id="SSF49373">
    <property type="entry name" value="Invasin/intimin cell-adhesion fragments"/>
    <property type="match status" value="1"/>
</dbReference>
<evidence type="ECO:0000256" key="3">
    <source>
        <dbReference type="SAM" id="SignalP"/>
    </source>
</evidence>
<reference evidence="5 6" key="1">
    <citation type="submission" date="2013-08" db="EMBL/GenBank/DDBJ databases">
        <authorList>
            <person name="Huang J."/>
            <person name="Wang G."/>
        </authorList>
    </citation>
    <scope>NUCLEOTIDE SEQUENCE [LARGE SCALE GENOMIC DNA]</scope>
    <source>
        <strain evidence="5 6">BH030004</strain>
    </source>
</reference>
<sequence length="1248" mass="135137">MKRTKKLLNISTILILLLSFIPNVQVQAADISFTVTPSYVNPTDVSKTISVQAASGTFTPGSSHPVLIKKGTNETNAIEVNLLDSTDEQVNMTIPPNLSEGTYAIRIGDPNGQSVDGDGYSYYDVGDIEIRSGIITSSVPLQSLPNKYDSKPSITLTAKYANLTIEQTKVNILDANNTVVDTPNITNISTIDPYTKDLTFSLSTGLESGTYDVEVVTGDKTIVKNNAIVVRGTPSISLPTNFSLNEGYSQKELVVTGQNTGFNNTTTVSVLQNGEVQSVINGSPTIVDTNKLKVNVNSGLTAGTYDLLVKTGVEEASTSFQVKQAQADLKKAQEDVQVTKIGQSNGSINLRIVGNTTTNFDQSTLDRLKVLDSSDNEVTGKISNKSLTGQEITFTLSRDITPGTYKFSVYSGTKEIQKSFTIVEPSISEFVLNTGLNMNGDLPEGYVDHTVQVTGGHTDFNDATTVSVQGQTSQTESVKVQDKTSLEFTLKSGLPSGTHTIEIDMDGDSNTTTDQLTHDVSVLSPSFGSVSPSTVVNTSDQNVTLTVTGMNTNFTYTQNLNVLITDGSGNQAGNISNVTASDDNTLTFDLVPSSISNPGLYNVKVNVNESGFQQSIEKQQALTVDNKGINKLSRTEIYQDELAGSPSITLTGDSTSFTNIQDLLIDGTTVDSAQYNVSTDTELALTLSDSLSEGSHTIRIEESSGDQYETSFLVKPERTINDVSKSAFEFDYATQDIIVTGQSINFALSGNLPELSISGPEQHTLSAQSTSDNNKFKFSLPSGWSKGTYNISAEWKSGTHSGLTLPVGTIDITNKYQSLYVKKDSAETSNVIVNEDDLSFTLQAYGVLKVDVNQHDLLTNKVTWNITSGSDVVSINQNGQVTILKDGTATIEASFDGQTTSVNVTVNNVEEETNNAGSGSPSPSPSPSPAPTSGSDEEDETSDSNSVEFDVKEEKLPNGKVRNTITIDDNASDMIEEAMNNKQKELKLDFTSNEADELAISLNKDTVEKLSNGKMGLQLQSKKGSIKLSEKTLNQFGEDISINLSEVSSSEAASIEQDLESDQKVNVKQRGETIRVEADYKGQTEVTIPLGDLDITSDQKNLGVYIVHSDGDRELVSGKISYNEEGEATGVTVHTEKFSTFTVVELDQEREFFKWNTRFDVEEDKVWEVNFNTKLHPATVTADYVYVMDSTGEKVPTNVSLVDGNMIKVEPLKDYHSGETYQLVITNDVKSLVHKQMIEPVHMIFEVK</sequence>
<proteinExistence type="predicted"/>
<dbReference type="OrthoDB" id="9807519at2"/>
<keyword evidence="6" id="KW-1185">Reference proteome</keyword>
<evidence type="ECO:0000259" key="4">
    <source>
        <dbReference type="Pfam" id="PF13205"/>
    </source>
</evidence>
<feature type="region of interest" description="Disordered" evidence="2">
    <location>
        <begin position="912"/>
        <end position="957"/>
    </location>
</feature>
<dbReference type="eggNOG" id="COG4886">
    <property type="taxonomic scope" value="Bacteria"/>
</dbReference>
<feature type="domain" description="SbsA Ig-like" evidence="4">
    <location>
        <begin position="1161"/>
        <end position="1241"/>
    </location>
</feature>
<dbReference type="STRING" id="1385511.GCA_000425225_00291"/>
<keyword evidence="1 3" id="KW-0732">Signal</keyword>
<dbReference type="RefSeq" id="WP_027447780.1">
    <property type="nucleotide sequence ID" value="NZ_AVPF01000004.1"/>
</dbReference>
<evidence type="ECO:0000256" key="2">
    <source>
        <dbReference type="SAM" id="MobiDB-lite"/>
    </source>
</evidence>
<dbReference type="AlphaFoldDB" id="A0A0A5GCW2"/>
<name>A0A0A5GCW2_9BACI</name>
<dbReference type="Proteomes" id="UP000030403">
    <property type="component" value="Unassembled WGS sequence"/>
</dbReference>
<evidence type="ECO:0000256" key="1">
    <source>
        <dbReference type="ARBA" id="ARBA00022729"/>
    </source>
</evidence>
<feature type="chain" id="PRO_5002009686" description="SbsA Ig-like domain-containing protein" evidence="3">
    <location>
        <begin position="29"/>
        <end position="1248"/>
    </location>
</feature>
<protein>
    <recommendedName>
        <fullName evidence="4">SbsA Ig-like domain-containing protein</fullName>
    </recommendedName>
</protein>
<organism evidence="5 6">
    <name type="scientific">Pontibacillus marinus BH030004 = DSM 16465</name>
    <dbReference type="NCBI Taxonomy" id="1385511"/>
    <lineage>
        <taxon>Bacteria</taxon>
        <taxon>Bacillati</taxon>
        <taxon>Bacillota</taxon>
        <taxon>Bacilli</taxon>
        <taxon>Bacillales</taxon>
        <taxon>Bacillaceae</taxon>
        <taxon>Pontibacillus</taxon>
    </lineage>
</organism>
<feature type="signal peptide" evidence="3">
    <location>
        <begin position="1"/>
        <end position="28"/>
    </location>
</feature>
<evidence type="ECO:0000313" key="6">
    <source>
        <dbReference type="Proteomes" id="UP000030403"/>
    </source>
</evidence>
<feature type="compositionally biased region" description="Low complexity" evidence="2">
    <location>
        <begin position="912"/>
        <end position="921"/>
    </location>
</feature>
<evidence type="ECO:0000313" key="5">
    <source>
        <dbReference type="EMBL" id="KGX91036.1"/>
    </source>
</evidence>
<accession>A0A0A5GCW2</accession>
<dbReference type="EMBL" id="AVPF01000004">
    <property type="protein sequence ID" value="KGX91036.1"/>
    <property type="molecule type" value="Genomic_DNA"/>
</dbReference>
<comment type="caution">
    <text evidence="5">The sequence shown here is derived from an EMBL/GenBank/DDBJ whole genome shotgun (WGS) entry which is preliminary data.</text>
</comment>
<dbReference type="InterPro" id="IPR008964">
    <property type="entry name" value="Invasin/intimin_cell_adhesion"/>
</dbReference>
<dbReference type="Gene3D" id="2.60.40.1080">
    <property type="match status" value="1"/>
</dbReference>
<dbReference type="InterPro" id="IPR032812">
    <property type="entry name" value="SbsA_Ig"/>
</dbReference>
<gene>
    <name evidence="5" type="ORF">N783_13440</name>
</gene>
<dbReference type="Pfam" id="PF13205">
    <property type="entry name" value="Big_5"/>
    <property type="match status" value="1"/>
</dbReference>